<evidence type="ECO:0000313" key="3">
    <source>
        <dbReference type="Proteomes" id="UP001597085"/>
    </source>
</evidence>
<accession>A0ABD6CS61</accession>
<dbReference type="Proteomes" id="UP001597085">
    <property type="component" value="Unassembled WGS sequence"/>
</dbReference>
<evidence type="ECO:0000256" key="1">
    <source>
        <dbReference type="SAM" id="MobiDB-lite"/>
    </source>
</evidence>
<feature type="compositionally biased region" description="Basic and acidic residues" evidence="1">
    <location>
        <begin position="147"/>
        <end position="185"/>
    </location>
</feature>
<sequence length="185" mass="21167">MGRDELEEFLRKKGAAELITEIGRGTATFKTLADAVSISPSTISARLSEGVRNDVYKVTHEPTEHGTEKRYGLTILGRRVYDWAENTEYERKVRELRRVRHERDTAFEQMIGQVTRDMEILKVVDDTGPQQDLSPEMPDGAFIVPKEPSKEELREVRNTRLEESLKPIEEIDSDTKTENNKDSSS</sequence>
<evidence type="ECO:0000313" key="2">
    <source>
        <dbReference type="EMBL" id="MFD1600625.1"/>
    </source>
</evidence>
<organism evidence="2 3">
    <name type="scientific">Halobellus rarus</name>
    <dbReference type="NCBI Taxonomy" id="1126237"/>
    <lineage>
        <taxon>Archaea</taxon>
        <taxon>Methanobacteriati</taxon>
        <taxon>Methanobacteriota</taxon>
        <taxon>Stenosarchaea group</taxon>
        <taxon>Halobacteria</taxon>
        <taxon>Halobacteriales</taxon>
        <taxon>Haloferacaceae</taxon>
        <taxon>Halobellus</taxon>
    </lineage>
</organism>
<comment type="caution">
    <text evidence="2">The sequence shown here is derived from an EMBL/GenBank/DDBJ whole genome shotgun (WGS) entry which is preliminary data.</text>
</comment>
<dbReference type="Gene3D" id="1.10.10.10">
    <property type="entry name" value="Winged helix-like DNA-binding domain superfamily/Winged helix DNA-binding domain"/>
    <property type="match status" value="1"/>
</dbReference>
<dbReference type="AlphaFoldDB" id="A0ABD6CS61"/>
<dbReference type="InterPro" id="IPR036388">
    <property type="entry name" value="WH-like_DNA-bd_sf"/>
</dbReference>
<keyword evidence="3" id="KW-1185">Reference proteome</keyword>
<dbReference type="SUPFAM" id="SSF46785">
    <property type="entry name" value="Winged helix' DNA-binding domain"/>
    <property type="match status" value="1"/>
</dbReference>
<reference evidence="2 3" key="1">
    <citation type="journal article" date="2019" name="Int. J. Syst. Evol. Microbiol.">
        <title>The Global Catalogue of Microorganisms (GCM) 10K type strain sequencing project: providing services to taxonomists for standard genome sequencing and annotation.</title>
        <authorList>
            <consortium name="The Broad Institute Genomics Platform"/>
            <consortium name="The Broad Institute Genome Sequencing Center for Infectious Disease"/>
            <person name="Wu L."/>
            <person name="Ma J."/>
        </authorList>
    </citation>
    <scope>NUCLEOTIDE SEQUENCE [LARGE SCALE GENOMIC DNA]</scope>
    <source>
        <strain evidence="2 3">CGMCC 1.12121</strain>
    </source>
</reference>
<proteinExistence type="predicted"/>
<name>A0ABD6CS61_9EURY</name>
<dbReference type="InterPro" id="IPR036390">
    <property type="entry name" value="WH_DNA-bd_sf"/>
</dbReference>
<feature type="region of interest" description="Disordered" evidence="1">
    <location>
        <begin position="127"/>
        <end position="185"/>
    </location>
</feature>
<evidence type="ECO:0008006" key="4">
    <source>
        <dbReference type="Google" id="ProtNLM"/>
    </source>
</evidence>
<dbReference type="EMBL" id="JBHUDK010000016">
    <property type="protein sequence ID" value="MFD1600625.1"/>
    <property type="molecule type" value="Genomic_DNA"/>
</dbReference>
<protein>
    <recommendedName>
        <fullName evidence="4">Winged helix-turn-helix transcriptional regulator</fullName>
    </recommendedName>
</protein>
<gene>
    <name evidence="2" type="ORF">ACFSBX_16925</name>
</gene>
<dbReference type="RefSeq" id="WP_390278302.1">
    <property type="nucleotide sequence ID" value="NZ_JBHUDK010000016.1"/>
</dbReference>